<dbReference type="Proteomes" id="UP000005870">
    <property type="component" value="Chromosome"/>
</dbReference>
<reference evidence="2 3" key="1">
    <citation type="journal article" date="2012" name="J. Bacteriol.">
        <title>Complete Genome Sequence of the BTEX-Degrading Bacterium Pseudoxanthomonas spadix BD-a59.</title>
        <authorList>
            <person name="Lee S.H."/>
            <person name="Jin H.M."/>
            <person name="Lee H.J."/>
            <person name="Kim J.M."/>
            <person name="Jeon C.O."/>
        </authorList>
    </citation>
    <scope>NUCLEOTIDE SEQUENCE [LARGE SCALE GENOMIC DNA]</scope>
    <source>
        <strain evidence="2 3">BD-a59</strain>
    </source>
</reference>
<protein>
    <submittedName>
        <fullName evidence="2">Uncharacterized protein</fullName>
    </submittedName>
</protein>
<dbReference type="KEGG" id="psd:DSC_15180"/>
<accession>G7UW22</accession>
<evidence type="ECO:0000256" key="1">
    <source>
        <dbReference type="SAM" id="MobiDB-lite"/>
    </source>
</evidence>
<sequence length="69" mass="7379">MLALGAAGVIAYRLWKQRQPTRAPMTDYEIDYGDASPPHGDALLGTRSAEFTPEPVIAAAQSSRGFGET</sequence>
<gene>
    <name evidence="2" type="ordered locus">DSC_15180</name>
</gene>
<dbReference type="EMBL" id="CP003093">
    <property type="protein sequence ID" value="AER57680.1"/>
    <property type="molecule type" value="Genomic_DNA"/>
</dbReference>
<dbReference type="HOGENOM" id="CLU_2772912_0_0_6"/>
<keyword evidence="3" id="KW-1185">Reference proteome</keyword>
<evidence type="ECO:0000313" key="3">
    <source>
        <dbReference type="Proteomes" id="UP000005870"/>
    </source>
</evidence>
<dbReference type="AlphaFoldDB" id="G7UW22"/>
<proteinExistence type="predicted"/>
<evidence type="ECO:0000313" key="2">
    <source>
        <dbReference type="EMBL" id="AER57680.1"/>
    </source>
</evidence>
<name>G7UW22_PSEUP</name>
<feature type="region of interest" description="Disordered" evidence="1">
    <location>
        <begin position="27"/>
        <end position="46"/>
    </location>
</feature>
<organism evidence="2 3">
    <name type="scientific">Pseudoxanthomonas spadix (strain BD-a59)</name>
    <dbReference type="NCBI Taxonomy" id="1045855"/>
    <lineage>
        <taxon>Bacteria</taxon>
        <taxon>Pseudomonadati</taxon>
        <taxon>Pseudomonadota</taxon>
        <taxon>Gammaproteobacteria</taxon>
        <taxon>Lysobacterales</taxon>
        <taxon>Lysobacteraceae</taxon>
        <taxon>Pseudoxanthomonas</taxon>
    </lineage>
</organism>